<reference evidence="7 8" key="1">
    <citation type="submission" date="2023-07" db="EMBL/GenBank/DDBJ databases">
        <title>Sequencing the genomes of 1000 actinobacteria strains.</title>
        <authorList>
            <person name="Klenk H.-P."/>
        </authorList>
    </citation>
    <scope>NUCLEOTIDE SEQUENCE [LARGE SCALE GENOMIC DNA]</scope>
    <source>
        <strain evidence="7 8">DSM 46740</strain>
    </source>
</reference>
<dbReference type="Proteomes" id="UP001225356">
    <property type="component" value="Unassembled WGS sequence"/>
</dbReference>
<evidence type="ECO:0000256" key="4">
    <source>
        <dbReference type="ARBA" id="ARBA00023316"/>
    </source>
</evidence>
<dbReference type="SUPFAM" id="SSF53955">
    <property type="entry name" value="Lysozyme-like"/>
    <property type="match status" value="1"/>
</dbReference>
<evidence type="ECO:0000256" key="5">
    <source>
        <dbReference type="SAM" id="SignalP"/>
    </source>
</evidence>
<accession>A0ABT9QTH7</accession>
<keyword evidence="8" id="KW-1185">Reference proteome</keyword>
<dbReference type="RefSeq" id="WP_307566948.1">
    <property type="nucleotide sequence ID" value="NZ_JAUSQU010000001.1"/>
</dbReference>
<dbReference type="EMBL" id="JAUSQU010000001">
    <property type="protein sequence ID" value="MDP9849219.1"/>
    <property type="molecule type" value="Genomic_DNA"/>
</dbReference>
<dbReference type="InterPro" id="IPR023346">
    <property type="entry name" value="Lysozyme-like_dom_sf"/>
</dbReference>
<dbReference type="SMART" id="SM00644">
    <property type="entry name" value="Ami_2"/>
    <property type="match status" value="1"/>
</dbReference>
<evidence type="ECO:0000256" key="3">
    <source>
        <dbReference type="ARBA" id="ARBA00022801"/>
    </source>
</evidence>
<dbReference type="Pfam" id="PF25275">
    <property type="entry name" value="Golvesin_C"/>
    <property type="match status" value="1"/>
</dbReference>
<feature type="domain" description="N-acetylmuramoyl-L-alanine amidase" evidence="6">
    <location>
        <begin position="218"/>
        <end position="346"/>
    </location>
</feature>
<gene>
    <name evidence="7" type="ORF">J2853_008430</name>
</gene>
<dbReference type="PANTHER" id="PTHR30417">
    <property type="entry name" value="N-ACETYLMURAMOYL-L-ALANINE AMIDASE AMID"/>
    <property type="match status" value="1"/>
</dbReference>
<comment type="caution">
    <text evidence="7">The sequence shown here is derived from an EMBL/GenBank/DDBJ whole genome shotgun (WGS) entry which is preliminary data.</text>
</comment>
<evidence type="ECO:0000313" key="7">
    <source>
        <dbReference type="EMBL" id="MDP9849219.1"/>
    </source>
</evidence>
<dbReference type="Gene3D" id="1.10.530.10">
    <property type="match status" value="1"/>
</dbReference>
<keyword evidence="5" id="KW-0732">Signal</keyword>
<feature type="chain" id="PRO_5046038374" description="N-acetylmuramoyl-L-alanine amidase" evidence="5">
    <location>
        <begin position="30"/>
        <end position="502"/>
    </location>
</feature>
<dbReference type="InterPro" id="IPR051206">
    <property type="entry name" value="NAMLAA_amidase_2"/>
</dbReference>
<keyword evidence="3" id="KW-0378">Hydrolase</keyword>
<dbReference type="InterPro" id="IPR036505">
    <property type="entry name" value="Amidase/PGRP_sf"/>
</dbReference>
<dbReference type="InterPro" id="IPR033803">
    <property type="entry name" value="CBD-like_Golvesin-Xly"/>
</dbReference>
<dbReference type="CDD" id="cd14488">
    <property type="entry name" value="CBM6-CBM35-CBM36_like_2"/>
    <property type="match status" value="1"/>
</dbReference>
<dbReference type="Gene3D" id="3.40.80.10">
    <property type="entry name" value="Peptidoglycan recognition protein-like"/>
    <property type="match status" value="1"/>
</dbReference>
<dbReference type="EC" id="3.5.1.28" evidence="2"/>
<dbReference type="SUPFAM" id="SSF55846">
    <property type="entry name" value="N-acetylmuramoyl-L-alanine amidase-like"/>
    <property type="match status" value="1"/>
</dbReference>
<proteinExistence type="predicted"/>
<dbReference type="CDD" id="cd06583">
    <property type="entry name" value="PGRP"/>
    <property type="match status" value="1"/>
</dbReference>
<comment type="catalytic activity">
    <reaction evidence="1">
        <text>Hydrolyzes the link between N-acetylmuramoyl residues and L-amino acid residues in certain cell-wall glycopeptides.</text>
        <dbReference type="EC" id="3.5.1.28"/>
    </reaction>
</comment>
<name>A0ABT9QTH7_9ACTN</name>
<dbReference type="PANTHER" id="PTHR30417:SF1">
    <property type="entry name" value="N-ACETYLMURAMOYL-L-ALANINE AMIDASE AMID"/>
    <property type="match status" value="1"/>
</dbReference>
<feature type="signal peptide" evidence="5">
    <location>
        <begin position="1"/>
        <end position="29"/>
    </location>
</feature>
<evidence type="ECO:0000259" key="6">
    <source>
        <dbReference type="SMART" id="SM00644"/>
    </source>
</evidence>
<evidence type="ECO:0000256" key="2">
    <source>
        <dbReference type="ARBA" id="ARBA00011901"/>
    </source>
</evidence>
<dbReference type="Pfam" id="PF01510">
    <property type="entry name" value="Amidase_2"/>
    <property type="match status" value="1"/>
</dbReference>
<keyword evidence="4" id="KW-0961">Cell wall biogenesis/degradation</keyword>
<protein>
    <recommendedName>
        <fullName evidence="2">N-acetylmuramoyl-L-alanine amidase</fullName>
        <ecNumber evidence="2">3.5.1.28</ecNumber>
    </recommendedName>
</protein>
<organism evidence="7 8">
    <name type="scientific">Streptosporangium lutulentum</name>
    <dbReference type="NCBI Taxonomy" id="1461250"/>
    <lineage>
        <taxon>Bacteria</taxon>
        <taxon>Bacillati</taxon>
        <taxon>Actinomycetota</taxon>
        <taxon>Actinomycetes</taxon>
        <taxon>Streptosporangiales</taxon>
        <taxon>Streptosporangiaceae</taxon>
        <taxon>Streptosporangium</taxon>
    </lineage>
</organism>
<evidence type="ECO:0000313" key="8">
    <source>
        <dbReference type="Proteomes" id="UP001225356"/>
    </source>
</evidence>
<evidence type="ECO:0000256" key="1">
    <source>
        <dbReference type="ARBA" id="ARBA00001561"/>
    </source>
</evidence>
<dbReference type="InterPro" id="IPR002502">
    <property type="entry name" value="Amidase_domain"/>
</dbReference>
<sequence length="502" mass="53458">MTFARTRLAATATLLLTSLLVFTGRPAVAAPETPLATAFDRAAATHDVPRDLLVALAYSETHLDGHDGAPSASGGYGVMHLVSNPTTHSLEKAAELTGVPAAKLRTDTEANILGGAAVLRSHADKLGLDATARKDAGRWYGAVAEYGNASTPEVARLYADTVYRFLGSGLKAAGVTVAPQEVHADLGAYARTADLNATAAVSPDYPNGSWVAASTSNYVVSNRPTSNAIDRVVIHMTQGSYAGTISWFQNPSSRVSSHYVVRSSDGAVTQMVRNKDVAWHASNYNTRSIGIEHEGFVNDASWFTDAMYRSSAALTRYICDRYGIPKDRNHIIGHNQVPGATHTDPGSNWDWTRYMQYVTGGGTTPPSWSVTVDNATAGKFTASANWGTSAYSSQRNGADYRFAGPVSASDSAWYRAAIPTTGTYRVEVWYPSDPGYNSSAPYIVTTSSGNQTVYVDQRSGGGGWRSIGTFSLNAGDYNVVGVSRWTSGTGHVIADAVRISRL</sequence>